<dbReference type="GO" id="GO:0046872">
    <property type="term" value="F:metal ion binding"/>
    <property type="evidence" value="ECO:0007669"/>
    <property type="project" value="UniProtKB-KW"/>
</dbReference>
<protein>
    <recommendedName>
        <fullName evidence="4">isopentenyl-diphosphate Delta-isomerase</fullName>
        <ecNumber evidence="4">5.3.3.2</ecNumber>
    </recommendedName>
</protein>
<dbReference type="PANTHER" id="PTHR10885">
    <property type="entry name" value="ISOPENTENYL-DIPHOSPHATE DELTA-ISOMERASE"/>
    <property type="match status" value="1"/>
</dbReference>
<dbReference type="GO" id="GO:0004452">
    <property type="term" value="F:isopentenyl-diphosphate delta-isomerase activity"/>
    <property type="evidence" value="ECO:0007669"/>
    <property type="project" value="UniProtKB-EC"/>
</dbReference>
<dbReference type="InterPro" id="IPR000086">
    <property type="entry name" value="NUDIX_hydrolase_dom"/>
</dbReference>
<dbReference type="NCBIfam" id="TIGR02150">
    <property type="entry name" value="IPP_isom_1"/>
    <property type="match status" value="1"/>
</dbReference>
<evidence type="ECO:0000256" key="4">
    <source>
        <dbReference type="ARBA" id="ARBA00012057"/>
    </source>
</evidence>
<dbReference type="InterPro" id="IPR015797">
    <property type="entry name" value="NUDIX_hydrolase-like_dom_sf"/>
</dbReference>
<dbReference type="FunFam" id="3.90.79.10:FF:000012">
    <property type="entry name" value="Isopentenyl-diphosphate Delta-isomerase 1"/>
    <property type="match status" value="1"/>
</dbReference>
<evidence type="ECO:0000259" key="13">
    <source>
        <dbReference type="PROSITE" id="PS51462"/>
    </source>
</evidence>
<keyword evidence="15" id="KW-1185">Reference proteome</keyword>
<name>A0AA39V1L3_9LECA</name>
<keyword evidence="8" id="KW-0752">Steroid biosynthesis</keyword>
<dbReference type="GO" id="GO:0005737">
    <property type="term" value="C:cytoplasm"/>
    <property type="evidence" value="ECO:0007669"/>
    <property type="project" value="TreeGrafter"/>
</dbReference>
<keyword evidence="9" id="KW-0443">Lipid metabolism</keyword>
<evidence type="ECO:0000256" key="5">
    <source>
        <dbReference type="ARBA" id="ARBA00022516"/>
    </source>
</evidence>
<sequence length="265" mass="30115">MSTTTTQAQTITADNVIRLFPDVDTQIARSNSAASNNNHNDDLEGYDEEQRRLMDEVCIVLDENDNPIGSASKKVCHLMKNIDAGLLHRAFSVFLFDSDNRLLLQQRASEKITFPDMWTNTCCSHPLGVPGETGSDLATSVQGAKRAAQRKLDQELGIKAEQVPLNDFQFLTRIHYKAPSDGKWGEHEIDYILFIKADVDHTPNPNEVKATRYVSEKELKTMFEDNTLKFTPWFKLICQSLLFEWWAHLDEGLGKHTGQTEIKRM</sequence>
<dbReference type="PIRSF" id="PIRSF018427">
    <property type="entry name" value="Isopntndiph_ism"/>
    <property type="match status" value="1"/>
</dbReference>
<dbReference type="Proteomes" id="UP001166286">
    <property type="component" value="Unassembled WGS sequence"/>
</dbReference>
<dbReference type="Pfam" id="PF00293">
    <property type="entry name" value="NUDIX"/>
    <property type="match status" value="1"/>
</dbReference>
<dbReference type="InterPro" id="IPR011876">
    <property type="entry name" value="IsopentenylPP_isomerase_typ1"/>
</dbReference>
<evidence type="ECO:0000256" key="9">
    <source>
        <dbReference type="ARBA" id="ARBA00023098"/>
    </source>
</evidence>
<gene>
    <name evidence="14" type="ORF">JMJ35_005360</name>
</gene>
<dbReference type="GO" id="GO:0006694">
    <property type="term" value="P:steroid biosynthetic process"/>
    <property type="evidence" value="ECO:0007669"/>
    <property type="project" value="UniProtKB-KW"/>
</dbReference>
<evidence type="ECO:0000256" key="7">
    <source>
        <dbReference type="ARBA" id="ARBA00022842"/>
    </source>
</evidence>
<keyword evidence="10" id="KW-0414">Isoprene biosynthesis</keyword>
<evidence type="ECO:0000256" key="1">
    <source>
        <dbReference type="ARBA" id="ARBA00001946"/>
    </source>
</evidence>
<evidence type="ECO:0000256" key="2">
    <source>
        <dbReference type="ARBA" id="ARBA00004826"/>
    </source>
</evidence>
<evidence type="ECO:0000313" key="15">
    <source>
        <dbReference type="Proteomes" id="UP001166286"/>
    </source>
</evidence>
<evidence type="ECO:0000256" key="12">
    <source>
        <dbReference type="ARBA" id="ARBA00029294"/>
    </source>
</evidence>
<evidence type="ECO:0000256" key="8">
    <source>
        <dbReference type="ARBA" id="ARBA00022955"/>
    </source>
</evidence>
<comment type="catalytic activity">
    <reaction evidence="12">
        <text>isopentenyl diphosphate = dimethylallyl diphosphate</text>
        <dbReference type="Rhea" id="RHEA:23284"/>
        <dbReference type="ChEBI" id="CHEBI:57623"/>
        <dbReference type="ChEBI" id="CHEBI:128769"/>
        <dbReference type="EC" id="5.3.3.2"/>
    </reaction>
    <physiologicalReaction direction="left-to-right" evidence="12">
        <dbReference type="Rhea" id="RHEA:23285"/>
    </physiologicalReaction>
</comment>
<comment type="caution">
    <text evidence="14">The sequence shown here is derived from an EMBL/GenBank/DDBJ whole genome shotgun (WGS) entry which is preliminary data.</text>
</comment>
<evidence type="ECO:0000256" key="6">
    <source>
        <dbReference type="ARBA" id="ARBA00022723"/>
    </source>
</evidence>
<evidence type="ECO:0000256" key="11">
    <source>
        <dbReference type="ARBA" id="ARBA00023235"/>
    </source>
</evidence>
<dbReference type="EMBL" id="JAFEKC020000011">
    <property type="protein sequence ID" value="KAK0512232.1"/>
    <property type="molecule type" value="Genomic_DNA"/>
</dbReference>
<comment type="cofactor">
    <cofactor evidence="1">
        <name>Mg(2+)</name>
        <dbReference type="ChEBI" id="CHEBI:18420"/>
    </cofactor>
</comment>
<dbReference type="CDD" id="cd02885">
    <property type="entry name" value="NUDIX_IPP_Isomerase"/>
    <property type="match status" value="1"/>
</dbReference>
<feature type="domain" description="Nudix hydrolase" evidence="13">
    <location>
        <begin position="86"/>
        <end position="236"/>
    </location>
</feature>
<evidence type="ECO:0000256" key="10">
    <source>
        <dbReference type="ARBA" id="ARBA00023229"/>
    </source>
</evidence>
<reference evidence="14" key="1">
    <citation type="submission" date="2023-03" db="EMBL/GenBank/DDBJ databases">
        <title>Complete genome of Cladonia borealis.</title>
        <authorList>
            <person name="Park H."/>
        </authorList>
    </citation>
    <scope>NUCLEOTIDE SEQUENCE</scope>
    <source>
        <strain evidence="14">ANT050790</strain>
    </source>
</reference>
<dbReference type="SUPFAM" id="SSF55811">
    <property type="entry name" value="Nudix"/>
    <property type="match status" value="1"/>
</dbReference>
<proteinExistence type="inferred from homology"/>
<dbReference type="AlphaFoldDB" id="A0AA39V1L3"/>
<dbReference type="EC" id="5.3.3.2" evidence="4"/>
<keyword evidence="7" id="KW-0460">Magnesium</keyword>
<dbReference type="GO" id="GO:0009240">
    <property type="term" value="P:isopentenyl diphosphate biosynthetic process"/>
    <property type="evidence" value="ECO:0007669"/>
    <property type="project" value="TreeGrafter"/>
</dbReference>
<accession>A0AA39V1L3</accession>
<dbReference type="Gene3D" id="3.90.79.10">
    <property type="entry name" value="Nucleoside Triphosphate Pyrophosphohydrolase"/>
    <property type="match status" value="1"/>
</dbReference>
<organism evidence="14 15">
    <name type="scientific">Cladonia borealis</name>
    <dbReference type="NCBI Taxonomy" id="184061"/>
    <lineage>
        <taxon>Eukaryota</taxon>
        <taxon>Fungi</taxon>
        <taxon>Dikarya</taxon>
        <taxon>Ascomycota</taxon>
        <taxon>Pezizomycotina</taxon>
        <taxon>Lecanoromycetes</taxon>
        <taxon>OSLEUM clade</taxon>
        <taxon>Lecanoromycetidae</taxon>
        <taxon>Lecanorales</taxon>
        <taxon>Lecanorineae</taxon>
        <taxon>Cladoniaceae</taxon>
        <taxon>Cladonia</taxon>
    </lineage>
</organism>
<evidence type="ECO:0000313" key="14">
    <source>
        <dbReference type="EMBL" id="KAK0512232.1"/>
    </source>
</evidence>
<keyword evidence="6" id="KW-0479">Metal-binding</keyword>
<keyword evidence="5" id="KW-0444">Lipid biosynthesis</keyword>
<keyword evidence="11" id="KW-0413">Isomerase</keyword>
<dbReference type="PANTHER" id="PTHR10885:SF0">
    <property type="entry name" value="ISOPENTENYL-DIPHOSPHATE DELTA-ISOMERASE"/>
    <property type="match status" value="1"/>
</dbReference>
<comment type="similarity">
    <text evidence="3">Belongs to the IPP isomerase type 1 family.</text>
</comment>
<evidence type="ECO:0000256" key="3">
    <source>
        <dbReference type="ARBA" id="ARBA00007579"/>
    </source>
</evidence>
<comment type="pathway">
    <text evidence="2">Isoprenoid biosynthesis; dimethylallyl diphosphate biosynthesis; dimethylallyl diphosphate from isopentenyl diphosphate: step 1/1.</text>
</comment>
<dbReference type="PROSITE" id="PS51462">
    <property type="entry name" value="NUDIX"/>
    <property type="match status" value="1"/>
</dbReference>